<feature type="region of interest" description="Disordered" evidence="1">
    <location>
        <begin position="224"/>
        <end position="259"/>
    </location>
</feature>
<organism evidence="2 3">
    <name type="scientific">Agromyces allii</name>
    <dbReference type="NCBI Taxonomy" id="393607"/>
    <lineage>
        <taxon>Bacteria</taxon>
        <taxon>Bacillati</taxon>
        <taxon>Actinomycetota</taxon>
        <taxon>Actinomycetes</taxon>
        <taxon>Micrococcales</taxon>
        <taxon>Microbacteriaceae</taxon>
        <taxon>Agromyces</taxon>
    </lineage>
</organism>
<dbReference type="Proteomes" id="UP001499954">
    <property type="component" value="Unassembled WGS sequence"/>
</dbReference>
<evidence type="ECO:0000256" key="1">
    <source>
        <dbReference type="SAM" id="MobiDB-lite"/>
    </source>
</evidence>
<protein>
    <recommendedName>
        <fullName evidence="4">Sugar phosphate isomerase</fullName>
    </recommendedName>
</protein>
<name>A0ABP5C880_9MICO</name>
<dbReference type="EMBL" id="BAAAMK010000005">
    <property type="protein sequence ID" value="GAA1959432.1"/>
    <property type="molecule type" value="Genomic_DNA"/>
</dbReference>
<proteinExistence type="predicted"/>
<feature type="region of interest" description="Disordered" evidence="1">
    <location>
        <begin position="107"/>
        <end position="138"/>
    </location>
</feature>
<gene>
    <name evidence="2" type="ORF">GCM10009717_27490</name>
</gene>
<evidence type="ECO:0008006" key="4">
    <source>
        <dbReference type="Google" id="ProtNLM"/>
    </source>
</evidence>
<accession>A0ABP5C880</accession>
<dbReference type="RefSeq" id="WP_170298553.1">
    <property type="nucleotide sequence ID" value="NZ_BAAAMK010000005.1"/>
</dbReference>
<reference evidence="3" key="1">
    <citation type="journal article" date="2019" name="Int. J. Syst. Evol. Microbiol.">
        <title>The Global Catalogue of Microorganisms (GCM) 10K type strain sequencing project: providing services to taxonomists for standard genome sequencing and annotation.</title>
        <authorList>
            <consortium name="The Broad Institute Genomics Platform"/>
            <consortium name="The Broad Institute Genome Sequencing Center for Infectious Disease"/>
            <person name="Wu L."/>
            <person name="Ma J."/>
        </authorList>
    </citation>
    <scope>NUCLEOTIDE SEQUENCE [LARGE SCALE GENOMIC DNA]</scope>
    <source>
        <strain evidence="3">JCM 13584</strain>
    </source>
</reference>
<keyword evidence="3" id="KW-1185">Reference proteome</keyword>
<feature type="compositionally biased region" description="Gly residues" evidence="1">
    <location>
        <begin position="120"/>
        <end position="130"/>
    </location>
</feature>
<evidence type="ECO:0000313" key="3">
    <source>
        <dbReference type="Proteomes" id="UP001499954"/>
    </source>
</evidence>
<sequence length="259" mass="26373">MNHQWTEDAVRLIAAEPDRIAELFPAAGREVGRAPLAPDTDPLGLALGTADDLAREVLVGALLDALPPAEAAAELADLYRYGDDAEQRGVLRGLSAAESAGELAVEGADVSGGSVSSGSVSGGSGSGGADVAGPPPAASVDAANLDPVVTTGLHLVAEALRTNDPRLVAAALGPFAAAHLDQHSWRHGVLKALFMGIPLDAVAGLDRRTDAEVARMAAGLVAERRAASRDVTDDMTRLAAGHETATTENTPNTTDPTED</sequence>
<comment type="caution">
    <text evidence="2">The sequence shown here is derived from an EMBL/GenBank/DDBJ whole genome shotgun (WGS) entry which is preliminary data.</text>
</comment>
<dbReference type="InterPro" id="IPR047715">
    <property type="entry name" value="EboA_dom"/>
</dbReference>
<feature type="compositionally biased region" description="Low complexity" evidence="1">
    <location>
        <begin position="246"/>
        <end position="259"/>
    </location>
</feature>
<evidence type="ECO:0000313" key="2">
    <source>
        <dbReference type="EMBL" id="GAA1959432.1"/>
    </source>
</evidence>
<feature type="compositionally biased region" description="Basic and acidic residues" evidence="1">
    <location>
        <begin position="224"/>
        <end position="236"/>
    </location>
</feature>
<dbReference type="NCBIfam" id="NF035938">
    <property type="entry name" value="EboA_domain"/>
    <property type="match status" value="1"/>
</dbReference>
<feature type="compositionally biased region" description="Low complexity" evidence="1">
    <location>
        <begin position="107"/>
        <end position="119"/>
    </location>
</feature>